<feature type="domain" description="AraC effector-binding" evidence="1">
    <location>
        <begin position="7"/>
        <end position="156"/>
    </location>
</feature>
<dbReference type="Pfam" id="PF06445">
    <property type="entry name" value="GyrI-like"/>
    <property type="match status" value="1"/>
</dbReference>
<dbReference type="Gene3D" id="3.20.80.10">
    <property type="entry name" value="Regulatory factor, effector binding domain"/>
    <property type="match status" value="1"/>
</dbReference>
<dbReference type="InterPro" id="IPR053182">
    <property type="entry name" value="YobU-like_regulator"/>
</dbReference>
<comment type="caution">
    <text evidence="2">The sequence shown here is derived from an EMBL/GenBank/DDBJ whole genome shotgun (WGS) entry which is preliminary data.</text>
</comment>
<name>A0ABR6VBJ0_9PSED</name>
<gene>
    <name evidence="2" type="ORF">HU747_20050</name>
</gene>
<evidence type="ECO:0000313" key="3">
    <source>
        <dbReference type="Proteomes" id="UP000628086"/>
    </source>
</evidence>
<organism evidence="2 3">
    <name type="scientific">Pseudomonas taiwanensis</name>
    <dbReference type="NCBI Taxonomy" id="470150"/>
    <lineage>
        <taxon>Bacteria</taxon>
        <taxon>Pseudomonadati</taxon>
        <taxon>Pseudomonadota</taxon>
        <taxon>Gammaproteobacteria</taxon>
        <taxon>Pseudomonadales</taxon>
        <taxon>Pseudomonadaceae</taxon>
        <taxon>Pseudomonas</taxon>
    </lineage>
</organism>
<reference evidence="2 3" key="1">
    <citation type="journal article" date="2020" name="Microorganisms">
        <title>Reliable Identification of Environmental Pseudomonas Isolates Using the rpoD Gene.</title>
        <authorList>
            <consortium name="The Broad Institute Genome Sequencing Platform"/>
            <person name="Girard L."/>
            <person name="Lood C."/>
            <person name="Rokni-Zadeh H."/>
            <person name="van Noort V."/>
            <person name="Lavigne R."/>
            <person name="De Mot R."/>
        </authorList>
    </citation>
    <scope>NUCLEOTIDE SEQUENCE [LARGE SCALE GENOMIC DNA]</scope>
    <source>
        <strain evidence="2 3">RW7P2</strain>
    </source>
</reference>
<dbReference type="Proteomes" id="UP000628086">
    <property type="component" value="Unassembled WGS sequence"/>
</dbReference>
<dbReference type="PANTHER" id="PTHR36444">
    <property type="entry name" value="TRANSCRIPTIONAL REGULATOR PROTEIN YOBU-RELATED"/>
    <property type="match status" value="1"/>
</dbReference>
<proteinExistence type="predicted"/>
<dbReference type="InterPro" id="IPR029442">
    <property type="entry name" value="GyrI-like"/>
</dbReference>
<evidence type="ECO:0000313" key="2">
    <source>
        <dbReference type="EMBL" id="MBC3477885.1"/>
    </source>
</evidence>
<evidence type="ECO:0000259" key="1">
    <source>
        <dbReference type="SMART" id="SM00871"/>
    </source>
</evidence>
<dbReference type="RefSeq" id="WP_023381713.1">
    <property type="nucleotide sequence ID" value="NZ_JABWRR010000018.1"/>
</dbReference>
<keyword evidence="3" id="KW-1185">Reference proteome</keyword>
<dbReference type="EMBL" id="JABWRS010000017">
    <property type="protein sequence ID" value="MBC3477885.1"/>
    <property type="molecule type" value="Genomic_DNA"/>
</dbReference>
<dbReference type="SMART" id="SM00871">
    <property type="entry name" value="AraC_E_bind"/>
    <property type="match status" value="1"/>
</dbReference>
<dbReference type="InterPro" id="IPR011256">
    <property type="entry name" value="Reg_factor_effector_dom_sf"/>
</dbReference>
<dbReference type="SUPFAM" id="SSF55136">
    <property type="entry name" value="Probable bacterial effector-binding domain"/>
    <property type="match status" value="1"/>
</dbReference>
<accession>A0ABR6VBJ0</accession>
<sequence length="158" mass="17462">MSTLPIPPVRYEDGRALTLVGLCERFNLSNLAGLPLLWQRFVDHGGDTPWLLGKDSYGVCYHPDERGGFDYLAAVELSTDRTLAPGFTTLALAPQHYAVFEHHGSLQALKGTFQGLFAWLAQSGLQQADAALFERYPAGFDPTDPNAAMEIWVPLQRK</sequence>
<dbReference type="InterPro" id="IPR010499">
    <property type="entry name" value="AraC_E-bd"/>
</dbReference>
<dbReference type="PANTHER" id="PTHR36444:SF3">
    <property type="entry name" value="TRANSCRIPTIONAL ACTIVATOR, PUTATIVE-RELATED"/>
    <property type="match status" value="1"/>
</dbReference>
<protein>
    <submittedName>
        <fullName evidence="2">AraC family transcriptional regulator</fullName>
    </submittedName>
</protein>